<reference evidence="2 3" key="1">
    <citation type="submission" date="2022-05" db="EMBL/GenBank/DDBJ databases">
        <authorList>
            <consortium name="Genoscope - CEA"/>
            <person name="William W."/>
        </authorList>
    </citation>
    <scope>NUCLEOTIDE SEQUENCE [LARGE SCALE GENOMIC DNA]</scope>
</reference>
<accession>A0AAU9XKF5</accession>
<sequence>DGSIESDCIRKHNLYRNKHGTPALKYCESIAEEAQKLAVTLAKQTTKKVTKGIYDVNYFIGDSSVPRTISDAVENWYTEGNSYNYKQPEISSSNTRFLELMWKSHEKMGCGMAVAINGANIRTVVVAIYEPAGMRVDINDYIENILPAKD</sequence>
<organism evidence="2 3">
    <name type="scientific">Pocillopora meandrina</name>
    <dbReference type="NCBI Taxonomy" id="46732"/>
    <lineage>
        <taxon>Eukaryota</taxon>
        <taxon>Metazoa</taxon>
        <taxon>Cnidaria</taxon>
        <taxon>Anthozoa</taxon>
        <taxon>Hexacorallia</taxon>
        <taxon>Scleractinia</taxon>
        <taxon>Astrocoeniina</taxon>
        <taxon>Pocilloporidae</taxon>
        <taxon>Pocillopora</taxon>
    </lineage>
</organism>
<name>A0AAU9XKF5_9CNID</name>
<dbReference type="SUPFAM" id="SSF55797">
    <property type="entry name" value="PR-1-like"/>
    <property type="match status" value="1"/>
</dbReference>
<feature type="non-terminal residue" evidence="2">
    <location>
        <position position="1"/>
    </location>
</feature>
<dbReference type="Pfam" id="PF00188">
    <property type="entry name" value="CAP"/>
    <property type="match status" value="1"/>
</dbReference>
<dbReference type="InterPro" id="IPR035940">
    <property type="entry name" value="CAP_sf"/>
</dbReference>
<dbReference type="Proteomes" id="UP001159428">
    <property type="component" value="Unassembled WGS sequence"/>
</dbReference>
<keyword evidence="3" id="KW-1185">Reference proteome</keyword>
<dbReference type="PANTHER" id="PTHR10334">
    <property type="entry name" value="CYSTEINE-RICH SECRETORY PROTEIN-RELATED"/>
    <property type="match status" value="1"/>
</dbReference>
<evidence type="ECO:0000259" key="1">
    <source>
        <dbReference type="SMART" id="SM00198"/>
    </source>
</evidence>
<dbReference type="EMBL" id="CALNXJ010000044">
    <property type="protein sequence ID" value="CAH3148492.1"/>
    <property type="molecule type" value="Genomic_DNA"/>
</dbReference>
<evidence type="ECO:0000313" key="2">
    <source>
        <dbReference type="EMBL" id="CAH3148492.1"/>
    </source>
</evidence>
<dbReference type="Gene3D" id="3.40.33.10">
    <property type="entry name" value="CAP"/>
    <property type="match status" value="1"/>
</dbReference>
<proteinExistence type="predicted"/>
<dbReference type="InterPro" id="IPR014044">
    <property type="entry name" value="CAP_dom"/>
</dbReference>
<dbReference type="SMART" id="SM00198">
    <property type="entry name" value="SCP"/>
    <property type="match status" value="1"/>
</dbReference>
<gene>
    <name evidence="2" type="ORF">PMEA_00023923</name>
</gene>
<dbReference type="InterPro" id="IPR001283">
    <property type="entry name" value="CRISP-related"/>
</dbReference>
<evidence type="ECO:0000313" key="3">
    <source>
        <dbReference type="Proteomes" id="UP001159428"/>
    </source>
</evidence>
<comment type="caution">
    <text evidence="2">The sequence shown here is derived from an EMBL/GenBank/DDBJ whole genome shotgun (WGS) entry which is preliminary data.</text>
</comment>
<dbReference type="AlphaFoldDB" id="A0AAU9XKF5"/>
<feature type="domain" description="SCP" evidence="1">
    <location>
        <begin position="3"/>
        <end position="137"/>
    </location>
</feature>
<protein>
    <recommendedName>
        <fullName evidence="1">SCP domain-containing protein</fullName>
    </recommendedName>
</protein>